<feature type="active site" description="Tele-AMP-histidine intermediate" evidence="1">
    <location>
        <position position="172"/>
    </location>
</feature>
<evidence type="ECO:0000259" key="4">
    <source>
        <dbReference type="PROSITE" id="PS51084"/>
    </source>
</evidence>
<feature type="short sequence motif" description="Histidine triad motif" evidence="2 3">
    <location>
        <begin position="170"/>
        <end position="174"/>
    </location>
</feature>
<dbReference type="EMBL" id="GDKF01004493">
    <property type="protein sequence ID" value="JAT74129.1"/>
    <property type="molecule type" value="Transcribed_RNA"/>
</dbReference>
<dbReference type="FunFam" id="3.30.428.10:FF:000005">
    <property type="entry name" value="Histidine triad nucleotide-binding protein 1"/>
    <property type="match status" value="1"/>
</dbReference>
<protein>
    <recommendedName>
        <fullName evidence="4">HIT domain-containing protein</fullName>
    </recommendedName>
</protein>
<gene>
    <name evidence="5" type="ORF">g.1340</name>
</gene>
<dbReference type="PRINTS" id="PR00332">
    <property type="entry name" value="HISTRIAD"/>
</dbReference>
<dbReference type="AlphaFoldDB" id="A0A1D2A4J5"/>
<dbReference type="InterPro" id="IPR019808">
    <property type="entry name" value="Histidine_triad_CS"/>
</dbReference>
<feature type="non-terminal residue" evidence="5">
    <location>
        <position position="1"/>
    </location>
</feature>
<evidence type="ECO:0000313" key="5">
    <source>
        <dbReference type="EMBL" id="JAT74129.1"/>
    </source>
</evidence>
<evidence type="ECO:0000256" key="2">
    <source>
        <dbReference type="PIRSR" id="PIRSR601310-3"/>
    </source>
</evidence>
<name>A0A1D2A4J5_AUXPR</name>
<dbReference type="InterPro" id="IPR011146">
    <property type="entry name" value="HIT-like"/>
</dbReference>
<dbReference type="Pfam" id="PF01230">
    <property type="entry name" value="HIT"/>
    <property type="match status" value="1"/>
</dbReference>
<accession>A0A1D2A4J5</accession>
<organism evidence="5">
    <name type="scientific">Auxenochlorella protothecoides</name>
    <name type="common">Green microalga</name>
    <name type="synonym">Chlorella protothecoides</name>
    <dbReference type="NCBI Taxonomy" id="3075"/>
    <lineage>
        <taxon>Eukaryota</taxon>
        <taxon>Viridiplantae</taxon>
        <taxon>Chlorophyta</taxon>
        <taxon>core chlorophytes</taxon>
        <taxon>Trebouxiophyceae</taxon>
        <taxon>Chlorellales</taxon>
        <taxon>Chlorellaceae</taxon>
        <taxon>Auxenochlorella</taxon>
    </lineage>
</organism>
<dbReference type="SUPFAM" id="SSF54197">
    <property type="entry name" value="HIT-like"/>
    <property type="match status" value="1"/>
</dbReference>
<evidence type="ECO:0000256" key="3">
    <source>
        <dbReference type="PROSITE-ProRule" id="PRU00464"/>
    </source>
</evidence>
<proteinExistence type="predicted"/>
<dbReference type="InterPro" id="IPR036265">
    <property type="entry name" value="HIT-like_sf"/>
</dbReference>
<sequence>PTWKRSSKYDGISEVHMRLLSLLPAKLTLCGSVLRPALCRPAIRRPTQPQIRAMSSETEAAARAAASGAATSAQPTIFDKIVAKEIPAKIIYEDDQALAFRDVSPQAPIHFLVIPKVVDGLSQLSKAREDQKALLGHLFWVAGQVGTKECPGGFRVVVNDGKDGCQSVYHLHLHVIGGRQLAWPPG</sequence>
<feature type="domain" description="HIT" evidence="4">
    <location>
        <begin position="77"/>
        <end position="186"/>
    </location>
</feature>
<reference evidence="5" key="1">
    <citation type="submission" date="2015-08" db="EMBL/GenBank/DDBJ databases">
        <authorList>
            <person name="Babu N.S."/>
            <person name="Beckwith C.J."/>
            <person name="Beseler K.G."/>
            <person name="Brison A."/>
            <person name="Carone J.V."/>
            <person name="Caskin T.P."/>
            <person name="Diamond M."/>
            <person name="Durham M.E."/>
            <person name="Foxe J.M."/>
            <person name="Go M."/>
            <person name="Henderson B.A."/>
            <person name="Jones I.B."/>
            <person name="McGettigan J.A."/>
            <person name="Micheletti S.J."/>
            <person name="Nasrallah M.E."/>
            <person name="Ortiz D."/>
            <person name="Piller C.R."/>
            <person name="Privatt S.R."/>
            <person name="Schneider S.L."/>
            <person name="Sharp S."/>
            <person name="Smith T.C."/>
            <person name="Stanton J.D."/>
            <person name="Ullery H.E."/>
            <person name="Wilson R.J."/>
            <person name="Serrano M.G."/>
            <person name="Buck G."/>
            <person name="Lee V."/>
            <person name="Wang Y."/>
            <person name="Carvalho R."/>
            <person name="Voegtly L."/>
            <person name="Shi R."/>
            <person name="Duckworth R."/>
            <person name="Johnson A."/>
            <person name="Loviza R."/>
            <person name="Walstead R."/>
            <person name="Shah Z."/>
            <person name="Kiflezghi M."/>
            <person name="Wade K."/>
            <person name="Ball S.L."/>
            <person name="Bradley K.W."/>
            <person name="Asai D.J."/>
            <person name="Bowman C.A."/>
            <person name="Russell D.A."/>
            <person name="Pope W.H."/>
            <person name="Jacobs-Sera D."/>
            <person name="Hendrix R.W."/>
            <person name="Hatfull G.F."/>
        </authorList>
    </citation>
    <scope>NUCLEOTIDE SEQUENCE</scope>
</reference>
<dbReference type="InterPro" id="IPR001310">
    <property type="entry name" value="Histidine_triad_HIT"/>
</dbReference>
<dbReference type="CDD" id="cd01276">
    <property type="entry name" value="PKCI_related"/>
    <property type="match status" value="1"/>
</dbReference>
<dbReference type="PANTHER" id="PTHR23089">
    <property type="entry name" value="HISTIDINE TRIAD HIT PROTEIN"/>
    <property type="match status" value="1"/>
</dbReference>
<dbReference type="GO" id="GO:0047627">
    <property type="term" value="F:adenylylsulfatase activity"/>
    <property type="evidence" value="ECO:0007669"/>
    <property type="project" value="UniProtKB-ARBA"/>
</dbReference>
<dbReference type="PROSITE" id="PS00892">
    <property type="entry name" value="HIT_1"/>
    <property type="match status" value="1"/>
</dbReference>
<dbReference type="PROSITE" id="PS51084">
    <property type="entry name" value="HIT_2"/>
    <property type="match status" value="1"/>
</dbReference>
<dbReference type="Gene3D" id="3.30.428.10">
    <property type="entry name" value="HIT-like"/>
    <property type="match status" value="1"/>
</dbReference>
<evidence type="ECO:0000256" key="1">
    <source>
        <dbReference type="PIRSR" id="PIRSR601310-1"/>
    </source>
</evidence>